<comment type="caution">
    <text evidence="2">The sequence shown here is derived from an EMBL/GenBank/DDBJ whole genome shotgun (WGS) entry which is preliminary data.</text>
</comment>
<proteinExistence type="predicted"/>
<keyword evidence="3" id="KW-1185">Reference proteome</keyword>
<evidence type="ECO:0000313" key="2">
    <source>
        <dbReference type="EMBL" id="TYC47310.1"/>
    </source>
</evidence>
<name>A0A6P2CN08_9LACO</name>
<accession>A0A6P2CN08</accession>
<dbReference type="Pfam" id="PF12822">
    <property type="entry name" value="ECF_trnsprt"/>
    <property type="match status" value="1"/>
</dbReference>
<feature type="transmembrane region" description="Helical" evidence="1">
    <location>
        <begin position="163"/>
        <end position="196"/>
    </location>
</feature>
<dbReference type="GO" id="GO:0022857">
    <property type="term" value="F:transmembrane transporter activity"/>
    <property type="evidence" value="ECO:0007669"/>
    <property type="project" value="InterPro"/>
</dbReference>
<dbReference type="Proteomes" id="UP000442244">
    <property type="component" value="Unassembled WGS sequence"/>
</dbReference>
<keyword evidence="1" id="KW-0812">Transmembrane</keyword>
<dbReference type="RefSeq" id="WP_148604970.1">
    <property type="nucleotide sequence ID" value="NZ_SDGY01000001.1"/>
</dbReference>
<evidence type="ECO:0000256" key="1">
    <source>
        <dbReference type="SAM" id="Phobius"/>
    </source>
</evidence>
<feature type="transmembrane region" description="Helical" evidence="1">
    <location>
        <begin position="33"/>
        <end position="55"/>
    </location>
</feature>
<feature type="transmembrane region" description="Helical" evidence="1">
    <location>
        <begin position="7"/>
        <end position="27"/>
    </location>
</feature>
<reference evidence="2 3" key="1">
    <citation type="submission" date="2019-01" db="EMBL/GenBank/DDBJ databases">
        <title>Leuconostoc litchii sp. nov., a novel lactic acid bacterium isolated from lychee.</title>
        <authorList>
            <person name="Wang L.-T."/>
        </authorList>
    </citation>
    <scope>NUCLEOTIDE SEQUENCE [LARGE SCALE GENOMIC DNA]</scope>
    <source>
        <strain evidence="2 3">MB7</strain>
    </source>
</reference>
<dbReference type="InterPro" id="IPR024529">
    <property type="entry name" value="ECF_trnsprt_substrate-spec"/>
</dbReference>
<dbReference type="EMBL" id="SDGY01000001">
    <property type="protein sequence ID" value="TYC47310.1"/>
    <property type="molecule type" value="Genomic_DNA"/>
</dbReference>
<feature type="transmembrane region" description="Helical" evidence="1">
    <location>
        <begin position="62"/>
        <end position="80"/>
    </location>
</feature>
<evidence type="ECO:0000313" key="3">
    <source>
        <dbReference type="Proteomes" id="UP000442244"/>
    </source>
</evidence>
<dbReference type="AlphaFoldDB" id="A0A6P2CN08"/>
<feature type="transmembrane region" description="Helical" evidence="1">
    <location>
        <begin position="92"/>
        <end position="110"/>
    </location>
</feature>
<dbReference type="Gene3D" id="1.10.1760.20">
    <property type="match status" value="1"/>
</dbReference>
<gene>
    <name evidence="2" type="ORF">ESZ47_04005</name>
</gene>
<sequence>MTNFNTRYFMIATLFVAIVFLQVFVPWLGLLPLGAFIVGASVTIIQFTVAIAGIILGPKYGAVVGCWWGVLSFVNAWTHQGTIGSLMFQNPLTAIIPRVLVGLIVGYVFNRIFRNQSTAIRLTGLGISGILAALINTIGVVLLTWLGFNIMRTNFTGVPLHNILVWLIGIVSFNAIFEIIVGFVLVGLIGSVLLPIAERANIRG</sequence>
<keyword evidence="1" id="KW-1133">Transmembrane helix</keyword>
<organism evidence="2 3">
    <name type="scientific">Leuconostoc litchii</name>
    <dbReference type="NCBI Taxonomy" id="1981069"/>
    <lineage>
        <taxon>Bacteria</taxon>
        <taxon>Bacillati</taxon>
        <taxon>Bacillota</taxon>
        <taxon>Bacilli</taxon>
        <taxon>Lactobacillales</taxon>
        <taxon>Lactobacillaceae</taxon>
        <taxon>Leuconostoc</taxon>
    </lineage>
</organism>
<feature type="transmembrane region" description="Helical" evidence="1">
    <location>
        <begin position="122"/>
        <end position="148"/>
    </location>
</feature>
<keyword evidence="1" id="KW-0472">Membrane</keyword>
<dbReference type="OrthoDB" id="9813540at2"/>
<protein>
    <submittedName>
        <fullName evidence="2">ECF transporter S component</fullName>
    </submittedName>
</protein>